<accession>A0A4Q2S0I1</accession>
<dbReference type="Pfam" id="PF00239">
    <property type="entry name" value="Resolvase"/>
    <property type="match status" value="1"/>
</dbReference>
<name>A0A4Q2S0I1_9ACTN</name>
<sequence>MLVRGCGLRAGLQGRPQPPEVEQRLSMRQQADSIRATCKAKDWELLTLHEDFALSGTGDVDLRPGFANVADLMDSRSADVGVVRHVDRLFRKAWRLLQLVDDPIMVGTAGTSTW</sequence>
<dbReference type="Proteomes" id="UP000294071">
    <property type="component" value="Unassembled WGS sequence"/>
</dbReference>
<evidence type="ECO:0000259" key="1">
    <source>
        <dbReference type="Pfam" id="PF00239"/>
    </source>
</evidence>
<gene>
    <name evidence="2" type="ORF">EUA93_12665</name>
</gene>
<feature type="domain" description="Resolvase/invertase-type recombinase catalytic" evidence="1">
    <location>
        <begin position="22"/>
        <end position="102"/>
    </location>
</feature>
<dbReference type="AlphaFoldDB" id="A0A4Q2S0I1"/>
<comment type="caution">
    <text evidence="2">The sequence shown here is derived from an EMBL/GenBank/DDBJ whole genome shotgun (WGS) entry which is preliminary data.</text>
</comment>
<reference evidence="2 3" key="1">
    <citation type="submission" date="2019-01" db="EMBL/GenBank/DDBJ databases">
        <title>Novel species of Nocardioides.</title>
        <authorList>
            <person name="Liu Q."/>
            <person name="Xin Y.-H."/>
        </authorList>
    </citation>
    <scope>NUCLEOTIDE SEQUENCE [LARGE SCALE GENOMIC DNA]</scope>
    <source>
        <strain evidence="2 3">CGMCC 4.6882</strain>
    </source>
</reference>
<dbReference type="InterPro" id="IPR006119">
    <property type="entry name" value="Resolv_N"/>
</dbReference>
<dbReference type="GO" id="GO:0003677">
    <property type="term" value="F:DNA binding"/>
    <property type="evidence" value="ECO:0007669"/>
    <property type="project" value="InterPro"/>
</dbReference>
<dbReference type="GO" id="GO:0000150">
    <property type="term" value="F:DNA strand exchange activity"/>
    <property type="evidence" value="ECO:0007669"/>
    <property type="project" value="InterPro"/>
</dbReference>
<organism evidence="2 3">
    <name type="scientific">Nocardioides oleivorans</name>
    <dbReference type="NCBI Taxonomy" id="273676"/>
    <lineage>
        <taxon>Bacteria</taxon>
        <taxon>Bacillati</taxon>
        <taxon>Actinomycetota</taxon>
        <taxon>Actinomycetes</taxon>
        <taxon>Propionibacteriales</taxon>
        <taxon>Nocardioidaceae</taxon>
        <taxon>Nocardioides</taxon>
    </lineage>
</organism>
<dbReference type="SUPFAM" id="SSF53041">
    <property type="entry name" value="Resolvase-like"/>
    <property type="match status" value="1"/>
</dbReference>
<dbReference type="RefSeq" id="WP_129400464.1">
    <property type="nucleotide sequence ID" value="NZ_SDWT01000001.1"/>
</dbReference>
<evidence type="ECO:0000313" key="2">
    <source>
        <dbReference type="EMBL" id="RYB95121.1"/>
    </source>
</evidence>
<dbReference type="OrthoDB" id="4500247at2"/>
<dbReference type="Gene3D" id="3.40.50.1390">
    <property type="entry name" value="Resolvase, N-terminal catalytic domain"/>
    <property type="match status" value="1"/>
</dbReference>
<keyword evidence="3" id="KW-1185">Reference proteome</keyword>
<dbReference type="InterPro" id="IPR036162">
    <property type="entry name" value="Resolvase-like_N_sf"/>
</dbReference>
<evidence type="ECO:0000313" key="3">
    <source>
        <dbReference type="Proteomes" id="UP000294071"/>
    </source>
</evidence>
<proteinExistence type="predicted"/>
<dbReference type="EMBL" id="SDWT01000001">
    <property type="protein sequence ID" value="RYB95121.1"/>
    <property type="molecule type" value="Genomic_DNA"/>
</dbReference>
<protein>
    <recommendedName>
        <fullName evidence="1">Resolvase/invertase-type recombinase catalytic domain-containing protein</fullName>
    </recommendedName>
</protein>